<dbReference type="InterPro" id="IPR000515">
    <property type="entry name" value="MetI-like"/>
</dbReference>
<evidence type="ECO:0000256" key="4">
    <source>
        <dbReference type="ARBA" id="ARBA00022475"/>
    </source>
</evidence>
<evidence type="ECO:0000256" key="5">
    <source>
        <dbReference type="ARBA" id="ARBA00022692"/>
    </source>
</evidence>
<evidence type="ECO:0000256" key="8">
    <source>
        <dbReference type="RuleBase" id="RU363032"/>
    </source>
</evidence>
<proteinExistence type="inferred from homology"/>
<comment type="similarity">
    <text evidence="2">Belongs to the binding-protein-dependent transport system permease family. CysTW subfamily.</text>
</comment>
<keyword evidence="5 8" id="KW-0812">Transmembrane</keyword>
<gene>
    <name evidence="11" type="ORF">SAMN05216199_0811</name>
</gene>
<keyword evidence="7 8" id="KW-0472">Membrane</keyword>
<dbReference type="STRING" id="587636.SAMN05216199_0811"/>
<organism evidence="11 12">
    <name type="scientific">Pedococcus cremeus</name>
    <dbReference type="NCBI Taxonomy" id="587636"/>
    <lineage>
        <taxon>Bacteria</taxon>
        <taxon>Bacillati</taxon>
        <taxon>Actinomycetota</taxon>
        <taxon>Actinomycetes</taxon>
        <taxon>Micrococcales</taxon>
        <taxon>Intrasporangiaceae</taxon>
        <taxon>Pedococcus</taxon>
    </lineage>
</organism>
<dbReference type="Gene3D" id="1.10.3720.10">
    <property type="entry name" value="MetI-like"/>
    <property type="match status" value="1"/>
</dbReference>
<keyword evidence="4" id="KW-1003">Cell membrane</keyword>
<evidence type="ECO:0000256" key="9">
    <source>
        <dbReference type="SAM" id="MobiDB-lite"/>
    </source>
</evidence>
<feature type="region of interest" description="Disordered" evidence="9">
    <location>
        <begin position="1"/>
        <end position="21"/>
    </location>
</feature>
<evidence type="ECO:0000256" key="1">
    <source>
        <dbReference type="ARBA" id="ARBA00004651"/>
    </source>
</evidence>
<protein>
    <submittedName>
        <fullName evidence="11">Spermidine/putrescine transport system permease protein</fullName>
    </submittedName>
</protein>
<evidence type="ECO:0000313" key="12">
    <source>
        <dbReference type="Proteomes" id="UP000199019"/>
    </source>
</evidence>
<dbReference type="CDD" id="cd06261">
    <property type="entry name" value="TM_PBP2"/>
    <property type="match status" value="1"/>
</dbReference>
<dbReference type="RefSeq" id="WP_177180225.1">
    <property type="nucleotide sequence ID" value="NZ_FOHB01000001.1"/>
</dbReference>
<evidence type="ECO:0000256" key="6">
    <source>
        <dbReference type="ARBA" id="ARBA00022989"/>
    </source>
</evidence>
<dbReference type="PANTHER" id="PTHR42929">
    <property type="entry name" value="INNER MEMBRANE ABC TRANSPORTER PERMEASE PROTEIN YDCU-RELATED-RELATED"/>
    <property type="match status" value="1"/>
</dbReference>
<evidence type="ECO:0000256" key="2">
    <source>
        <dbReference type="ARBA" id="ARBA00007069"/>
    </source>
</evidence>
<reference evidence="12" key="1">
    <citation type="submission" date="2016-10" db="EMBL/GenBank/DDBJ databases">
        <authorList>
            <person name="Varghese N."/>
            <person name="Submissions S."/>
        </authorList>
    </citation>
    <scope>NUCLEOTIDE SEQUENCE [LARGE SCALE GENOMIC DNA]</scope>
    <source>
        <strain evidence="12">CGMCC 1.6963</strain>
    </source>
</reference>
<accession>A0A1H9R053</accession>
<dbReference type="PROSITE" id="PS50928">
    <property type="entry name" value="ABC_TM1"/>
    <property type="match status" value="1"/>
</dbReference>
<evidence type="ECO:0000256" key="7">
    <source>
        <dbReference type="ARBA" id="ARBA00023136"/>
    </source>
</evidence>
<keyword evidence="12" id="KW-1185">Reference proteome</keyword>
<evidence type="ECO:0000313" key="11">
    <source>
        <dbReference type="EMBL" id="SER66007.1"/>
    </source>
</evidence>
<dbReference type="AlphaFoldDB" id="A0A1H9R053"/>
<dbReference type="InterPro" id="IPR035906">
    <property type="entry name" value="MetI-like_sf"/>
</dbReference>
<feature type="transmembrane region" description="Helical" evidence="8">
    <location>
        <begin position="88"/>
        <end position="108"/>
    </location>
</feature>
<dbReference type="GO" id="GO:0055085">
    <property type="term" value="P:transmembrane transport"/>
    <property type="evidence" value="ECO:0007669"/>
    <property type="project" value="InterPro"/>
</dbReference>
<dbReference type="Pfam" id="PF00528">
    <property type="entry name" value="BPD_transp_1"/>
    <property type="match status" value="1"/>
</dbReference>
<sequence>MASVTGTAPALSTGASAPPERRRSNWVPYALLLPGLLWLFVFFVVPMITLFSQSLQEGSIDEGYTFTGNVGIYAEALQSYFPQLLRSIGYAASATVLALLLGYPLAYFMALKAGRWKNVLLVLVIAPFFTSFLIRTLAWQTILSDVGPVTSFARSIGLTNLLQAVGLTSNDNLMASKFAVICGLTYNFLPFMILPLYASLERLDPRLVEAAGDLYASPAQGFRFVTWPLSLPGVVAGTLLTFIPAAGDFINSKLLGNTQTVMIGQVIDAQFLRVLNYPLAAALSFVLLVLILALVMAYVRKAGTEELV</sequence>
<feature type="transmembrane region" description="Helical" evidence="8">
    <location>
        <begin position="224"/>
        <end position="246"/>
    </location>
</feature>
<name>A0A1H9R053_9MICO</name>
<keyword evidence="6 8" id="KW-1133">Transmembrane helix</keyword>
<feature type="transmembrane region" description="Helical" evidence="8">
    <location>
        <begin position="29"/>
        <end position="51"/>
    </location>
</feature>
<dbReference type="PANTHER" id="PTHR42929:SF1">
    <property type="entry name" value="INNER MEMBRANE ABC TRANSPORTER PERMEASE PROTEIN YDCU-RELATED"/>
    <property type="match status" value="1"/>
</dbReference>
<comment type="subcellular location">
    <subcellularLocation>
        <location evidence="1 8">Cell membrane</location>
        <topology evidence="1 8">Multi-pass membrane protein</topology>
    </subcellularLocation>
</comment>
<evidence type="ECO:0000259" key="10">
    <source>
        <dbReference type="PROSITE" id="PS50928"/>
    </source>
</evidence>
<evidence type="ECO:0000256" key="3">
    <source>
        <dbReference type="ARBA" id="ARBA00022448"/>
    </source>
</evidence>
<feature type="transmembrane region" description="Helical" evidence="8">
    <location>
        <begin position="120"/>
        <end position="142"/>
    </location>
</feature>
<feature type="transmembrane region" description="Helical" evidence="8">
    <location>
        <begin position="178"/>
        <end position="198"/>
    </location>
</feature>
<dbReference type="Proteomes" id="UP000199019">
    <property type="component" value="Unassembled WGS sequence"/>
</dbReference>
<feature type="transmembrane region" description="Helical" evidence="8">
    <location>
        <begin position="279"/>
        <end position="299"/>
    </location>
</feature>
<keyword evidence="3 8" id="KW-0813">Transport</keyword>
<dbReference type="SUPFAM" id="SSF161098">
    <property type="entry name" value="MetI-like"/>
    <property type="match status" value="1"/>
</dbReference>
<dbReference type="EMBL" id="FOHB01000001">
    <property type="protein sequence ID" value="SER66007.1"/>
    <property type="molecule type" value="Genomic_DNA"/>
</dbReference>
<feature type="domain" description="ABC transmembrane type-1" evidence="10">
    <location>
        <begin position="84"/>
        <end position="298"/>
    </location>
</feature>
<dbReference type="GO" id="GO:0005886">
    <property type="term" value="C:plasma membrane"/>
    <property type="evidence" value="ECO:0007669"/>
    <property type="project" value="UniProtKB-SubCell"/>
</dbReference>